<dbReference type="Pfam" id="PF00535">
    <property type="entry name" value="Glycos_transf_2"/>
    <property type="match status" value="1"/>
</dbReference>
<dbReference type="InterPro" id="IPR029044">
    <property type="entry name" value="Nucleotide-diphossugar_trans"/>
</dbReference>
<accession>W7D2Y1</accession>
<dbReference type="RefSeq" id="WP_036101296.1">
    <property type="nucleotide sequence ID" value="NZ_AODL01000022.1"/>
</dbReference>
<evidence type="ECO:0000313" key="5">
    <source>
        <dbReference type="EMBL" id="EUJ43572.1"/>
    </source>
</evidence>
<dbReference type="Proteomes" id="UP000019248">
    <property type="component" value="Unassembled WGS sequence"/>
</dbReference>
<feature type="domain" description="Glycosyltransferase 2-like" evidence="4">
    <location>
        <begin position="6"/>
        <end position="133"/>
    </location>
</feature>
<protein>
    <submittedName>
        <fullName evidence="5">Glycosyltransferase</fullName>
    </submittedName>
</protein>
<name>W7D2Y1_9LIST</name>
<organism evidence="5 6">
    <name type="scientific">Listeria riparia FSL S10-1204</name>
    <dbReference type="NCBI Taxonomy" id="1265816"/>
    <lineage>
        <taxon>Bacteria</taxon>
        <taxon>Bacillati</taxon>
        <taxon>Bacillota</taxon>
        <taxon>Bacilli</taxon>
        <taxon>Bacillales</taxon>
        <taxon>Listeriaceae</taxon>
        <taxon>Listeria</taxon>
    </lineage>
</organism>
<comment type="caution">
    <text evidence="5">The sequence shown here is derived from an EMBL/GenBank/DDBJ whole genome shotgun (WGS) entry which is preliminary data.</text>
</comment>
<keyword evidence="3 5" id="KW-0808">Transferase</keyword>
<dbReference type="CDD" id="cd00761">
    <property type="entry name" value="Glyco_tranf_GTA_type"/>
    <property type="match status" value="1"/>
</dbReference>
<reference evidence="5 6" key="1">
    <citation type="journal article" date="2014" name="Int. J. Syst. Evol. Microbiol.">
        <title>Listeria floridensis sp. nov., Listeria aquatica sp. nov., Listeria cornellensis sp. nov., Listeria riparia sp. nov. and Listeria grandensis sp. nov., from agricultural and natural environments.</title>
        <authorList>
            <person name="den Bakker H.C."/>
            <person name="Warchocki S."/>
            <person name="Wright E.M."/>
            <person name="Allred A.F."/>
            <person name="Ahlstrom C."/>
            <person name="Manuel C.S."/>
            <person name="Stasiewicz M.J."/>
            <person name="Burrell A."/>
            <person name="Roof S."/>
            <person name="Strawn L."/>
            <person name="Fortes E.D."/>
            <person name="Nightingale K.K."/>
            <person name="Kephart D."/>
            <person name="Wiedmann M."/>
        </authorList>
    </citation>
    <scope>NUCLEOTIDE SEQUENCE [LARGE SCALE GENOMIC DNA]</scope>
    <source>
        <strain evidence="5 6">FSL S10-1204</strain>
    </source>
</reference>
<dbReference type="AlphaFoldDB" id="W7D2Y1"/>
<keyword evidence="2" id="KW-0328">Glycosyltransferase</keyword>
<dbReference type="PANTHER" id="PTHR22916:SF51">
    <property type="entry name" value="GLYCOSYLTRANSFERASE EPSH-RELATED"/>
    <property type="match status" value="1"/>
</dbReference>
<proteinExistence type="inferred from homology"/>
<dbReference type="OrthoDB" id="396512at2"/>
<dbReference type="GO" id="GO:0016757">
    <property type="term" value="F:glycosyltransferase activity"/>
    <property type="evidence" value="ECO:0007669"/>
    <property type="project" value="UniProtKB-KW"/>
</dbReference>
<evidence type="ECO:0000313" key="6">
    <source>
        <dbReference type="Proteomes" id="UP000019248"/>
    </source>
</evidence>
<evidence type="ECO:0000256" key="1">
    <source>
        <dbReference type="ARBA" id="ARBA00006739"/>
    </source>
</evidence>
<comment type="similarity">
    <text evidence="1">Belongs to the glycosyltransferase 2 family.</text>
</comment>
<dbReference type="PANTHER" id="PTHR22916">
    <property type="entry name" value="GLYCOSYLTRANSFERASE"/>
    <property type="match status" value="1"/>
</dbReference>
<sequence length="340" mass="39843">MTRFTLVVPVYNAEETINRLLKSILEQTYKNYQIILVNDGSTDKSGEICDMYAEKYTNIRAVHKDNGGLCAARNQGMALAQGEYTIFLDSDDYVEPEMLSGWNEIIIKQNPDCIISGFKRRNIDTGQEKIFQAERAGLCRFTEEEGALFGKLYCEYLLTSAWAKAFKTKVITENQIRYKEEMLFGEDEYFCMDFFTHSKSNYIDSNSYYIYIKSENPNALTNKTIDFNFYNILYERVKQFCEERSIWKGNKIHVANMYLRAVLNHATKLKSQQNKSLINYIAIRSSKPVRSNHKIAKILLLTPFFRHMIFFFKNSHTIKKPREDKIAWFFILVFSSPFFI</sequence>
<dbReference type="Gene3D" id="3.90.550.10">
    <property type="entry name" value="Spore Coat Polysaccharide Biosynthesis Protein SpsA, Chain A"/>
    <property type="match status" value="1"/>
</dbReference>
<gene>
    <name evidence="5" type="ORF">PRIP_12369</name>
</gene>
<keyword evidence="6" id="KW-1185">Reference proteome</keyword>
<evidence type="ECO:0000256" key="2">
    <source>
        <dbReference type="ARBA" id="ARBA00022676"/>
    </source>
</evidence>
<evidence type="ECO:0000256" key="3">
    <source>
        <dbReference type="ARBA" id="ARBA00022679"/>
    </source>
</evidence>
<dbReference type="PATRIC" id="fig|1265816.5.peg.2440"/>
<dbReference type="EMBL" id="AODL01000022">
    <property type="protein sequence ID" value="EUJ43572.1"/>
    <property type="molecule type" value="Genomic_DNA"/>
</dbReference>
<dbReference type="InterPro" id="IPR001173">
    <property type="entry name" value="Glyco_trans_2-like"/>
</dbReference>
<evidence type="ECO:0000259" key="4">
    <source>
        <dbReference type="Pfam" id="PF00535"/>
    </source>
</evidence>
<dbReference type="SUPFAM" id="SSF53448">
    <property type="entry name" value="Nucleotide-diphospho-sugar transferases"/>
    <property type="match status" value="1"/>
</dbReference>